<name>A0A2T0GZS3_ACTMO</name>
<evidence type="ECO:0000313" key="5">
    <source>
        <dbReference type="Proteomes" id="UP000239352"/>
    </source>
</evidence>
<dbReference type="Gene3D" id="3.40.50.1820">
    <property type="entry name" value="alpha/beta hydrolase"/>
    <property type="match status" value="1"/>
</dbReference>
<evidence type="ECO:0000313" key="4">
    <source>
        <dbReference type="EMBL" id="PRW64604.1"/>
    </source>
</evidence>
<organism evidence="4 5">
    <name type="scientific">Actinopolyspora mortivallis</name>
    <dbReference type="NCBI Taxonomy" id="33906"/>
    <lineage>
        <taxon>Bacteria</taxon>
        <taxon>Bacillati</taxon>
        <taxon>Actinomycetota</taxon>
        <taxon>Actinomycetes</taxon>
        <taxon>Actinopolysporales</taxon>
        <taxon>Actinopolysporaceae</taxon>
        <taxon>Actinopolyspora</taxon>
    </lineage>
</organism>
<accession>A0A2T0GZS3</accession>
<comment type="caution">
    <text evidence="4">The sequence shown here is derived from an EMBL/GenBank/DDBJ whole genome shotgun (WGS) entry which is preliminary data.</text>
</comment>
<dbReference type="STRING" id="1050202.GCA_000384035_02649"/>
<evidence type="ECO:0000256" key="2">
    <source>
        <dbReference type="SAM" id="MobiDB-lite"/>
    </source>
</evidence>
<dbReference type="InterPro" id="IPR029058">
    <property type="entry name" value="AB_hydrolase_fold"/>
</dbReference>
<dbReference type="EMBL" id="PVSR01000003">
    <property type="protein sequence ID" value="PRW64604.1"/>
    <property type="molecule type" value="Genomic_DNA"/>
</dbReference>
<proteinExistence type="predicted"/>
<dbReference type="Pfam" id="PF00561">
    <property type="entry name" value="Abhydrolase_1"/>
    <property type="match status" value="1"/>
</dbReference>
<dbReference type="InterPro" id="IPR000073">
    <property type="entry name" value="AB_hydrolase_1"/>
</dbReference>
<keyword evidence="5" id="KW-1185">Reference proteome</keyword>
<sequence>MHYVESGAGPPLVLLHAFPVDERMWRDARAELEGRFRVVTPDQRGLGRSTLDGSPSAGPENQRRAGVEETDTPSLDSAAEDVLALLDHLELSRVHLGGCSMGGYVAMSVLRRAPERVAGLVLADTRPDADGEEQRRNRLSVAERAEREGVRGWLAENSLPGLLGRTTWEQRPEVVRTARTLVEEQPPEGVAWAQRAMAARPDGSEVLRTYEGPALVLRGEEDTLSSAEVARDMAALMPHARSVTLPEAGHLAPLENPSAFAAAVGDWLAELT</sequence>
<gene>
    <name evidence="4" type="ORF">CEP50_04435</name>
</gene>
<dbReference type="GO" id="GO:0016787">
    <property type="term" value="F:hydrolase activity"/>
    <property type="evidence" value="ECO:0007669"/>
    <property type="project" value="UniProtKB-KW"/>
</dbReference>
<reference evidence="4 5" key="1">
    <citation type="submission" date="2018-03" db="EMBL/GenBank/DDBJ databases">
        <title>Actinopolyspora mortivallis from Sahara, screening for active biomolecules.</title>
        <authorList>
            <person name="Selama O."/>
            <person name="Wellington E.M.H."/>
            <person name="Hacene H."/>
        </authorList>
    </citation>
    <scope>NUCLEOTIDE SEQUENCE [LARGE SCALE GENOMIC DNA]</scope>
    <source>
        <strain evidence="4 5">M5A</strain>
    </source>
</reference>
<dbReference type="GO" id="GO:0016020">
    <property type="term" value="C:membrane"/>
    <property type="evidence" value="ECO:0007669"/>
    <property type="project" value="TreeGrafter"/>
</dbReference>
<dbReference type="SUPFAM" id="SSF53474">
    <property type="entry name" value="alpha/beta-Hydrolases"/>
    <property type="match status" value="1"/>
</dbReference>
<evidence type="ECO:0000259" key="3">
    <source>
        <dbReference type="Pfam" id="PF00561"/>
    </source>
</evidence>
<dbReference type="InParanoid" id="A0A2T0GZS3"/>
<dbReference type="InterPro" id="IPR050266">
    <property type="entry name" value="AB_hydrolase_sf"/>
</dbReference>
<dbReference type="PANTHER" id="PTHR43798:SF31">
    <property type="entry name" value="AB HYDROLASE SUPERFAMILY PROTEIN YCLE"/>
    <property type="match status" value="1"/>
</dbReference>
<keyword evidence="1 4" id="KW-0378">Hydrolase</keyword>
<evidence type="ECO:0000256" key="1">
    <source>
        <dbReference type="ARBA" id="ARBA00022801"/>
    </source>
</evidence>
<feature type="domain" description="AB hydrolase-1" evidence="3">
    <location>
        <begin position="10"/>
        <end position="257"/>
    </location>
</feature>
<dbReference type="AlphaFoldDB" id="A0A2T0GZS3"/>
<dbReference type="PANTHER" id="PTHR43798">
    <property type="entry name" value="MONOACYLGLYCEROL LIPASE"/>
    <property type="match status" value="1"/>
</dbReference>
<dbReference type="Proteomes" id="UP000239352">
    <property type="component" value="Unassembled WGS sequence"/>
</dbReference>
<dbReference type="RefSeq" id="WP_106112640.1">
    <property type="nucleotide sequence ID" value="NZ_PVSR01000003.1"/>
</dbReference>
<protein>
    <submittedName>
        <fullName evidence="4">Alpha/beta hydrolase</fullName>
    </submittedName>
</protein>
<feature type="region of interest" description="Disordered" evidence="2">
    <location>
        <begin position="41"/>
        <end position="74"/>
    </location>
</feature>